<evidence type="ECO:0000313" key="8">
    <source>
        <dbReference type="EMBL" id="RPE09129.1"/>
    </source>
</evidence>
<dbReference type="AlphaFoldDB" id="A0A3N4PQW1"/>
<evidence type="ECO:0000256" key="4">
    <source>
        <dbReference type="ARBA" id="ARBA00022729"/>
    </source>
</evidence>
<dbReference type="SUPFAM" id="SSF50494">
    <property type="entry name" value="Trypsin-like serine proteases"/>
    <property type="match status" value="1"/>
</dbReference>
<dbReference type="GO" id="GO:0070009">
    <property type="term" value="F:serine-type aminopeptidase activity"/>
    <property type="evidence" value="ECO:0007669"/>
    <property type="project" value="UniProtKB-UniRule"/>
</dbReference>
<gene>
    <name evidence="8" type="ORF">EGT74_19155</name>
</gene>
<dbReference type="OrthoDB" id="9805367at2"/>
<feature type="signal peptide" evidence="7">
    <location>
        <begin position="1"/>
        <end position="19"/>
    </location>
</feature>
<evidence type="ECO:0000256" key="6">
    <source>
        <dbReference type="ARBA" id="ARBA00022825"/>
    </source>
</evidence>
<dbReference type="InterPro" id="IPR009003">
    <property type="entry name" value="Peptidase_S1_PA"/>
</dbReference>
<dbReference type="PANTHER" id="PTHR38469:SF1">
    <property type="entry name" value="PERIPLASMIC PEPTIDASE SUBFAMILY S1B"/>
    <property type="match status" value="1"/>
</dbReference>
<protein>
    <recommendedName>
        <fullName evidence="7">Dipeptidyl-peptidase</fullName>
        <ecNumber evidence="7">3.4.14.-</ecNumber>
    </recommendedName>
</protein>
<comment type="function">
    <text evidence="7">Catalyzes the removal of dipeptides from the N-terminus of oligopeptides.</text>
</comment>
<feature type="chain" id="PRO_5023005189" description="Dipeptidyl-peptidase" evidence="7">
    <location>
        <begin position="20"/>
        <end position="725"/>
    </location>
</feature>
<dbReference type="Proteomes" id="UP000278351">
    <property type="component" value="Unassembled WGS sequence"/>
</dbReference>
<evidence type="ECO:0000256" key="3">
    <source>
        <dbReference type="ARBA" id="ARBA00022670"/>
    </source>
</evidence>
<dbReference type="GO" id="GO:0043171">
    <property type="term" value="P:peptide catabolic process"/>
    <property type="evidence" value="ECO:0007669"/>
    <property type="project" value="UniProtKB-UniRule"/>
</dbReference>
<evidence type="ECO:0000313" key="9">
    <source>
        <dbReference type="Proteomes" id="UP000278351"/>
    </source>
</evidence>
<dbReference type="Pfam" id="PF10459">
    <property type="entry name" value="Peptidase_S46"/>
    <property type="match status" value="1"/>
</dbReference>
<dbReference type="GO" id="GO:0006508">
    <property type="term" value="P:proteolysis"/>
    <property type="evidence" value="ECO:0007669"/>
    <property type="project" value="UniProtKB-KW"/>
</dbReference>
<keyword evidence="6 7" id="KW-0720">Serine protease</keyword>
<evidence type="ECO:0000256" key="7">
    <source>
        <dbReference type="RuleBase" id="RU366067"/>
    </source>
</evidence>
<evidence type="ECO:0000256" key="2">
    <source>
        <dbReference type="ARBA" id="ARBA00022438"/>
    </source>
</evidence>
<keyword evidence="2 7" id="KW-0031">Aminopeptidase</keyword>
<keyword evidence="4 7" id="KW-0732">Signal</keyword>
<comment type="similarity">
    <text evidence="1 7">Belongs to the peptidase S46 family.</text>
</comment>
<comment type="caution">
    <text evidence="8">The sequence shown here is derived from an EMBL/GenBank/DDBJ whole genome shotgun (WGS) entry which is preliminary data.</text>
</comment>
<dbReference type="GO" id="GO:0008239">
    <property type="term" value="F:dipeptidyl-peptidase activity"/>
    <property type="evidence" value="ECO:0007669"/>
    <property type="project" value="UniProtKB-UniRule"/>
</dbReference>
<keyword evidence="5 7" id="KW-0378">Hydrolase</keyword>
<keyword evidence="9" id="KW-1185">Reference proteome</keyword>
<keyword evidence="3 7" id="KW-0645">Protease</keyword>
<organism evidence="8 9">
    <name type="scientific">Chitinophaga lutea</name>
    <dbReference type="NCBI Taxonomy" id="2488634"/>
    <lineage>
        <taxon>Bacteria</taxon>
        <taxon>Pseudomonadati</taxon>
        <taxon>Bacteroidota</taxon>
        <taxon>Chitinophagia</taxon>
        <taxon>Chitinophagales</taxon>
        <taxon>Chitinophagaceae</taxon>
        <taxon>Chitinophaga</taxon>
    </lineage>
</organism>
<dbReference type="InterPro" id="IPR019500">
    <property type="entry name" value="Pep_S46"/>
</dbReference>
<proteinExistence type="inferred from homology"/>
<accession>A0A3N4PQW1</accession>
<sequence length="725" mass="81620">MRKIFLMAALLAGHLSVYATEGMWLPQLLTKLNEKEMKGMGMKISAADIYNLNKGSLKDAIVSFGGFCTGEIISSQGLLLTNHHCGYSAIQTHSSVEHNYLDNGFWAKNKAEELPNAGLTATFIVRIDDVTAEALRGVAGNLSESARQSAIDKNLNAIKANAKKETYQDALIKPFFDGNQYFLFITETYKDVRLVGAPPSSIGKFGADTDNWVWPRHTGDFSIFRIYAGKDNLPAEYSKDNVPLKPKHFLPISLDGIREDDFTMVFGFPGRTNEYLPSEAVKLTVEGQDPARVKMRDAALKVIDGFMRKDEKIKIQYAAKFASTANAWKKWIGEMQGVKQTNGIQRKLDFEKRFQQLAQGRPEYRGLLDSLNNLYKQQGPYAVSRDYYSELLRNTEMLGFANNLITALHDTRLKGADQWETIREQFLKKAKASYKDYNNDVDREVAAVLLDIYFEGVPSSRIGGEGYQVWMETNKDGKTTAGKLYSQSALVSYEKLEAFVNRPFQQVSADVWKDPATKLLIGLRNGYTDFVNKPYDELQPEINRLQRRYMQAQMDLVKDKRFYPDANSTLRLTYGKVNGYAPRDAVEYDFATTLDGVMEKYKPGDYEFDVPEKLRQLHASKDYGPYGANGKMPVCFIASNHTTGGNSGSPALDAYGNLIGLNFDRTWEGTMSDINYDAAICRNIMVDIRYVLFIVDKFAGAKHLVDEMKLVHPKKGAKPVLKKAS</sequence>
<evidence type="ECO:0000256" key="5">
    <source>
        <dbReference type="ARBA" id="ARBA00022801"/>
    </source>
</evidence>
<reference evidence="8 9" key="1">
    <citation type="submission" date="2018-11" db="EMBL/GenBank/DDBJ databases">
        <title>Chitinophaga lutea sp.nov., isolate from arsenic contaminated soil.</title>
        <authorList>
            <person name="Zong Y."/>
        </authorList>
    </citation>
    <scope>NUCLEOTIDE SEQUENCE [LARGE SCALE GENOMIC DNA]</scope>
    <source>
        <strain evidence="8 9">ZY74</strain>
    </source>
</reference>
<dbReference type="EMBL" id="RPDH01000002">
    <property type="protein sequence ID" value="RPE09129.1"/>
    <property type="molecule type" value="Genomic_DNA"/>
</dbReference>
<dbReference type="EC" id="3.4.14.-" evidence="7"/>
<dbReference type="PANTHER" id="PTHR38469">
    <property type="entry name" value="PERIPLASMIC PEPTIDASE SUBFAMILY S1B"/>
    <property type="match status" value="1"/>
</dbReference>
<evidence type="ECO:0000256" key="1">
    <source>
        <dbReference type="ARBA" id="ARBA00010491"/>
    </source>
</evidence>
<name>A0A3N4PQW1_9BACT</name>
<dbReference type="RefSeq" id="WP_123848126.1">
    <property type="nucleotide sequence ID" value="NZ_RPDH01000002.1"/>
</dbReference>